<feature type="compositionally biased region" description="Low complexity" evidence="2">
    <location>
        <begin position="771"/>
        <end position="783"/>
    </location>
</feature>
<feature type="region of interest" description="Disordered" evidence="2">
    <location>
        <begin position="771"/>
        <end position="795"/>
    </location>
</feature>
<feature type="domain" description="UBA" evidence="3">
    <location>
        <begin position="356"/>
        <end position="405"/>
    </location>
</feature>
<name>A0AAD5UAM3_9FUNG</name>
<dbReference type="SMART" id="SM00165">
    <property type="entry name" value="UBA"/>
    <property type="match status" value="4"/>
</dbReference>
<gene>
    <name evidence="4" type="ORF">HK099_004519</name>
</gene>
<dbReference type="SUPFAM" id="SSF46934">
    <property type="entry name" value="UBA-like"/>
    <property type="match status" value="2"/>
</dbReference>
<dbReference type="AlphaFoldDB" id="A0AAD5UAM3"/>
<dbReference type="EMBL" id="JADGJW010000032">
    <property type="protein sequence ID" value="KAJ3226638.1"/>
    <property type="molecule type" value="Genomic_DNA"/>
</dbReference>
<feature type="compositionally biased region" description="Polar residues" evidence="2">
    <location>
        <begin position="9"/>
        <end position="25"/>
    </location>
</feature>
<reference evidence="4" key="1">
    <citation type="submission" date="2020-05" db="EMBL/GenBank/DDBJ databases">
        <title>Phylogenomic resolution of chytrid fungi.</title>
        <authorList>
            <person name="Stajich J.E."/>
            <person name="Amses K."/>
            <person name="Simmons R."/>
            <person name="Seto K."/>
            <person name="Myers J."/>
            <person name="Bonds A."/>
            <person name="Quandt C.A."/>
            <person name="Barry K."/>
            <person name="Liu P."/>
            <person name="Grigoriev I."/>
            <person name="Longcore J.E."/>
            <person name="James T.Y."/>
        </authorList>
    </citation>
    <scope>NUCLEOTIDE SEQUENCE</scope>
    <source>
        <strain evidence="4">JEL0476</strain>
    </source>
</reference>
<feature type="region of interest" description="Disordered" evidence="2">
    <location>
        <begin position="1"/>
        <end position="25"/>
    </location>
</feature>
<keyword evidence="5" id="KW-1185">Reference proteome</keyword>
<evidence type="ECO:0000259" key="3">
    <source>
        <dbReference type="PROSITE" id="PS50030"/>
    </source>
</evidence>
<sequence length="827" mass="93581">MESLDEIIKTTSHKSNASSKMNPSMSMEVSDIITVQKTEAQRLNANSEELKKDKKKLQFEETNDEETEDCLNTTELKSTNSLKATDDEFEIEPYSEMIDEGEEYSGSDCIESKLRYLHLFGFWDDDLNRVVLNKHKGDVIKALERLKSNKRSLKQSLEIKMFLMKNSATPLKKKETPSSSLSKSSTVSELSSINKQQTPSIKNFSTLPASPVVPSCSIAAKLKKCKSTEILDINKNYDNNSLLNSITLSTHSLESGIRPNLTNDKSKAAGKKLEIKSEEISKSQILPKIDHFFQPKNSSLKYNTLENTSFDKYSEISEKQVHELYFTDANIGTTFLRLDSQKNSTLTKPLVDSKSSINEKSLTSTEIFLLKQLNSLGFVDYKQNVRALKKESNDLQRTINFLESEEILLSEILTTDNYTSEIDYFQTELAAMFLKGFKNDLENLSILKRFSGNLDLAIEYLESKRDENFLMKPNLEILASKGYLDNDINEKVLKQTNYDIDQAVFLLKQYGYVGKSLKTEGVEDYCKSRSLNSLKGNLVIDIKFNEDTDKKAKFNLKVDPYIEISQDSLDECKRKGYLNSYINLRALQKAEGDLEVALGYLSKAKEKNSYLMIISQNVPNANALSPGTPMSMLSFFGDDDDTDLEANFENIFKETFNKEGFYDNELNFKLFKKFNGDFEDALEILKEKSGRKKSFFYNGLSNAGSNLSSFVGSISSFFSGKSGDGSNSIESNHSLENSIQIKVKADDGTKLRENSIKKKEFNLLRQNSLKSSNNFSSPSKFNSQHSLVAKPHSTHNSNSFLNIPSMFCKRMKSASNSSLKLEKLKLR</sequence>
<organism evidence="4 5">
    <name type="scientific">Clydaea vesicula</name>
    <dbReference type="NCBI Taxonomy" id="447962"/>
    <lineage>
        <taxon>Eukaryota</taxon>
        <taxon>Fungi</taxon>
        <taxon>Fungi incertae sedis</taxon>
        <taxon>Chytridiomycota</taxon>
        <taxon>Chytridiomycota incertae sedis</taxon>
        <taxon>Chytridiomycetes</taxon>
        <taxon>Lobulomycetales</taxon>
        <taxon>Lobulomycetaceae</taxon>
        <taxon>Clydaea</taxon>
    </lineage>
</organism>
<proteinExistence type="predicted"/>
<dbReference type="InterPro" id="IPR015940">
    <property type="entry name" value="UBA"/>
</dbReference>
<protein>
    <recommendedName>
        <fullName evidence="3">UBA domain-containing protein</fullName>
    </recommendedName>
</protein>
<evidence type="ECO:0000313" key="4">
    <source>
        <dbReference type="EMBL" id="KAJ3226638.1"/>
    </source>
</evidence>
<accession>A0AAD5UAM3</accession>
<keyword evidence="1" id="KW-0175">Coiled coil</keyword>
<evidence type="ECO:0000313" key="5">
    <source>
        <dbReference type="Proteomes" id="UP001211065"/>
    </source>
</evidence>
<dbReference type="InterPro" id="IPR009060">
    <property type="entry name" value="UBA-like_sf"/>
</dbReference>
<dbReference type="PROSITE" id="PS50030">
    <property type="entry name" value="UBA"/>
    <property type="match status" value="1"/>
</dbReference>
<comment type="caution">
    <text evidence="4">The sequence shown here is derived from an EMBL/GenBank/DDBJ whole genome shotgun (WGS) entry which is preliminary data.</text>
</comment>
<feature type="coiled-coil region" evidence="1">
    <location>
        <begin position="33"/>
        <end position="60"/>
    </location>
</feature>
<dbReference type="Proteomes" id="UP001211065">
    <property type="component" value="Unassembled WGS sequence"/>
</dbReference>
<feature type="coiled-coil region" evidence="1">
    <location>
        <begin position="378"/>
        <end position="405"/>
    </location>
</feature>
<evidence type="ECO:0000256" key="2">
    <source>
        <dbReference type="SAM" id="MobiDB-lite"/>
    </source>
</evidence>
<dbReference type="Gene3D" id="1.10.8.10">
    <property type="entry name" value="DNA helicase RuvA subunit, C-terminal domain"/>
    <property type="match status" value="2"/>
</dbReference>
<evidence type="ECO:0000256" key="1">
    <source>
        <dbReference type="SAM" id="Coils"/>
    </source>
</evidence>